<feature type="active site" evidence="6">
    <location>
        <position position="89"/>
    </location>
</feature>
<keyword evidence="4 6" id="KW-0949">S-adenosyl-L-methionine</keyword>
<evidence type="ECO:0000256" key="5">
    <source>
        <dbReference type="ARBA" id="ARBA00022747"/>
    </source>
</evidence>
<dbReference type="GO" id="GO:0009307">
    <property type="term" value="P:DNA restriction-modification system"/>
    <property type="evidence" value="ECO:0007669"/>
    <property type="project" value="UniProtKB-KW"/>
</dbReference>
<keyword evidence="5" id="KW-0680">Restriction system</keyword>
<dbReference type="Proteomes" id="UP000294292">
    <property type="component" value="Chromosome"/>
</dbReference>
<dbReference type="SUPFAM" id="SSF53335">
    <property type="entry name" value="S-adenosyl-L-methionine-dependent methyltransferases"/>
    <property type="match status" value="2"/>
</dbReference>
<evidence type="ECO:0000256" key="7">
    <source>
        <dbReference type="RuleBase" id="RU000416"/>
    </source>
</evidence>
<reference evidence="8 9" key="1">
    <citation type="submission" date="2019-03" db="EMBL/GenBank/DDBJ databases">
        <title>Complete genome sequence of Paenisporosarcina antarctica CGMCC 1.6503T.</title>
        <authorList>
            <person name="Rong J.-C."/>
            <person name="Chi N.-Y."/>
            <person name="Zhang Q.-F."/>
        </authorList>
    </citation>
    <scope>NUCLEOTIDE SEQUENCE [LARGE SCALE GENOMIC DNA]</scope>
    <source>
        <strain evidence="8 9">CGMCC 1.6503</strain>
    </source>
</reference>
<dbReference type="AlphaFoldDB" id="A0A4P6ZUR5"/>
<keyword evidence="3 6" id="KW-0808">Transferase</keyword>
<sequence length="568" mass="65425">MKETTFNLVDLFAGAGGLSIGFTQTGRFNVIGAVEINDAAKETFIYNHGNNRDIILSVDNSGRSDITQMDFNSFNFEADKTVVVGGPPCQGFSNANRQKNYLISGNNQLVKEYVRAIRDIKPIAFLMENVKSMNSSVHKFFVTKSDTNNLNDFSSEKHLDQISSQTKESLYTTDFITLLETENIALNNVASKFVDIKDVPKPIVEDPQLIIRLRTIESRYNKSGSVLLKTNKEKQEVSKIIELLKERVNGDADINCMLNEAIVSLQLLIKDPTSYNEQKSYSMDFVEYNRFLTRCQELQDEKIDCDKFIFENEEKYIVKIQVKSYNVVEYLTSVFEYYGYKVDSRVLDASKFGVPQRRKRFMMLGVRKTRQSIILPQKLTNKIFTVKDAIEDLEEIKPQHELESYCSSNYENHQIQSDLIKYYRKNIDETLLFNHVNTKSTELVKARFKHILEKGGKNFHSLPEELKKSYQDASRTQNTVYLRLNYDEPSPTVINVRKSMWQHPSKARALSIREAARLQSFPDNFEFMGRKDEQYQQVGNAVPPLLAKAVAEQMLKYLDSMTNQKDSC</sequence>
<proteinExistence type="inferred from homology"/>
<dbReference type="NCBIfam" id="TIGR00675">
    <property type="entry name" value="dcm"/>
    <property type="match status" value="1"/>
</dbReference>
<dbReference type="InterPro" id="IPR031303">
    <property type="entry name" value="C5_meth_CS"/>
</dbReference>
<dbReference type="Pfam" id="PF00145">
    <property type="entry name" value="DNA_methylase"/>
    <property type="match status" value="2"/>
</dbReference>
<comment type="similarity">
    <text evidence="6 7">Belongs to the class I-like SAM-binding methyltransferase superfamily. C5-methyltransferase family.</text>
</comment>
<evidence type="ECO:0000256" key="2">
    <source>
        <dbReference type="ARBA" id="ARBA00022603"/>
    </source>
</evidence>
<dbReference type="InterPro" id="IPR001525">
    <property type="entry name" value="C5_MeTfrase"/>
</dbReference>
<evidence type="ECO:0000256" key="1">
    <source>
        <dbReference type="ARBA" id="ARBA00011975"/>
    </source>
</evidence>
<dbReference type="PROSITE" id="PS51679">
    <property type="entry name" value="SAM_MT_C5"/>
    <property type="match status" value="1"/>
</dbReference>
<dbReference type="RefSeq" id="WP_134208006.1">
    <property type="nucleotide sequence ID" value="NZ_CP038015.1"/>
</dbReference>
<evidence type="ECO:0000313" key="9">
    <source>
        <dbReference type="Proteomes" id="UP000294292"/>
    </source>
</evidence>
<organism evidence="8 9">
    <name type="scientific">Paenisporosarcina antarctica</name>
    <dbReference type="NCBI Taxonomy" id="417367"/>
    <lineage>
        <taxon>Bacteria</taxon>
        <taxon>Bacillati</taxon>
        <taxon>Bacillota</taxon>
        <taxon>Bacilli</taxon>
        <taxon>Bacillales</taxon>
        <taxon>Caryophanaceae</taxon>
        <taxon>Paenisporosarcina</taxon>
    </lineage>
</organism>
<evidence type="ECO:0000256" key="3">
    <source>
        <dbReference type="ARBA" id="ARBA00022679"/>
    </source>
</evidence>
<evidence type="ECO:0000256" key="6">
    <source>
        <dbReference type="PROSITE-ProRule" id="PRU01016"/>
    </source>
</evidence>
<dbReference type="Gene3D" id="3.90.120.10">
    <property type="entry name" value="DNA Methylase, subunit A, domain 2"/>
    <property type="match status" value="1"/>
</dbReference>
<dbReference type="InterPro" id="IPR029063">
    <property type="entry name" value="SAM-dependent_MTases_sf"/>
</dbReference>
<dbReference type="PRINTS" id="PR00105">
    <property type="entry name" value="C5METTRFRASE"/>
</dbReference>
<dbReference type="PANTHER" id="PTHR10629">
    <property type="entry name" value="CYTOSINE-SPECIFIC METHYLTRANSFERASE"/>
    <property type="match status" value="1"/>
</dbReference>
<dbReference type="OrthoDB" id="9813719at2"/>
<evidence type="ECO:0000256" key="4">
    <source>
        <dbReference type="ARBA" id="ARBA00022691"/>
    </source>
</evidence>
<dbReference type="InterPro" id="IPR050390">
    <property type="entry name" value="C5-Methyltransferase"/>
</dbReference>
<gene>
    <name evidence="8" type="ORF">E2636_00385</name>
</gene>
<dbReference type="EC" id="2.1.1.37" evidence="1"/>
<accession>A0A4P6ZUR5</accession>
<dbReference type="EMBL" id="CP038015">
    <property type="protein sequence ID" value="QBP39708.1"/>
    <property type="molecule type" value="Genomic_DNA"/>
</dbReference>
<protein>
    <recommendedName>
        <fullName evidence="1">DNA (cytosine-5-)-methyltransferase</fullName>
        <ecNumber evidence="1">2.1.1.37</ecNumber>
    </recommendedName>
</protein>
<dbReference type="GO" id="GO:0032259">
    <property type="term" value="P:methylation"/>
    <property type="evidence" value="ECO:0007669"/>
    <property type="project" value="UniProtKB-KW"/>
</dbReference>
<evidence type="ECO:0000313" key="8">
    <source>
        <dbReference type="EMBL" id="QBP39708.1"/>
    </source>
</evidence>
<keyword evidence="9" id="KW-1185">Reference proteome</keyword>
<keyword evidence="2 6" id="KW-0489">Methyltransferase</keyword>
<dbReference type="PANTHER" id="PTHR10629:SF52">
    <property type="entry name" value="DNA (CYTOSINE-5)-METHYLTRANSFERASE 1"/>
    <property type="match status" value="1"/>
</dbReference>
<dbReference type="REBASE" id="309608">
    <property type="entry name" value="M.Pan6503ORF385P"/>
</dbReference>
<dbReference type="GO" id="GO:0003886">
    <property type="term" value="F:DNA (cytosine-5-)-methyltransferase activity"/>
    <property type="evidence" value="ECO:0007669"/>
    <property type="project" value="UniProtKB-EC"/>
</dbReference>
<dbReference type="KEGG" id="panc:E2636_00385"/>
<name>A0A4P6ZUR5_9BACL</name>
<dbReference type="PROSITE" id="PS00095">
    <property type="entry name" value="C5_MTASE_2"/>
    <property type="match status" value="1"/>
</dbReference>
<dbReference type="Gene3D" id="3.40.50.150">
    <property type="entry name" value="Vaccinia Virus protein VP39"/>
    <property type="match status" value="2"/>
</dbReference>